<keyword evidence="2" id="KW-1185">Reference proteome</keyword>
<name>A0A5B7D1Z1_PORTR</name>
<proteinExistence type="predicted"/>
<organism evidence="1 2">
    <name type="scientific">Portunus trituberculatus</name>
    <name type="common">Swimming crab</name>
    <name type="synonym">Neptunus trituberculatus</name>
    <dbReference type="NCBI Taxonomy" id="210409"/>
    <lineage>
        <taxon>Eukaryota</taxon>
        <taxon>Metazoa</taxon>
        <taxon>Ecdysozoa</taxon>
        <taxon>Arthropoda</taxon>
        <taxon>Crustacea</taxon>
        <taxon>Multicrustacea</taxon>
        <taxon>Malacostraca</taxon>
        <taxon>Eumalacostraca</taxon>
        <taxon>Eucarida</taxon>
        <taxon>Decapoda</taxon>
        <taxon>Pleocyemata</taxon>
        <taxon>Brachyura</taxon>
        <taxon>Eubrachyura</taxon>
        <taxon>Portunoidea</taxon>
        <taxon>Portunidae</taxon>
        <taxon>Portuninae</taxon>
        <taxon>Portunus</taxon>
    </lineage>
</organism>
<dbReference type="Proteomes" id="UP000324222">
    <property type="component" value="Unassembled WGS sequence"/>
</dbReference>
<gene>
    <name evidence="1" type="ORF">E2C01_008498</name>
</gene>
<dbReference type="EMBL" id="VSRR010000448">
    <property type="protein sequence ID" value="MPC15699.1"/>
    <property type="molecule type" value="Genomic_DNA"/>
</dbReference>
<reference evidence="1 2" key="1">
    <citation type="submission" date="2019-05" db="EMBL/GenBank/DDBJ databases">
        <title>Another draft genome of Portunus trituberculatus and its Hox gene families provides insights of decapod evolution.</title>
        <authorList>
            <person name="Jeong J.-H."/>
            <person name="Song I."/>
            <person name="Kim S."/>
            <person name="Choi T."/>
            <person name="Kim D."/>
            <person name="Ryu S."/>
            <person name="Kim W."/>
        </authorList>
    </citation>
    <scope>NUCLEOTIDE SEQUENCE [LARGE SCALE GENOMIC DNA]</scope>
    <source>
        <tissue evidence="1">Muscle</tissue>
    </source>
</reference>
<sequence length="130" mass="14369">MERACLCHTVANNCYRYPKAQPSPIQVVSNQPTAIGSSWSARNPSLRCMRCFSPRELMGTTPGSTTTMTPTMIWCSSRTDEVISGTRSRASYSAPSSSTTTTSKLVQLNTAHSEIFLWHRITVISMSMGW</sequence>
<protein>
    <submittedName>
        <fullName evidence="1">Uncharacterized protein</fullName>
    </submittedName>
</protein>
<accession>A0A5B7D1Z1</accession>
<comment type="caution">
    <text evidence="1">The sequence shown here is derived from an EMBL/GenBank/DDBJ whole genome shotgun (WGS) entry which is preliminary data.</text>
</comment>
<evidence type="ECO:0000313" key="1">
    <source>
        <dbReference type="EMBL" id="MPC15699.1"/>
    </source>
</evidence>
<evidence type="ECO:0000313" key="2">
    <source>
        <dbReference type="Proteomes" id="UP000324222"/>
    </source>
</evidence>
<dbReference type="AlphaFoldDB" id="A0A5B7D1Z1"/>